<organism evidence="1 2">
    <name type="scientific">Nocardia cyriacigeorgica</name>
    <dbReference type="NCBI Taxonomy" id="135487"/>
    <lineage>
        <taxon>Bacteria</taxon>
        <taxon>Bacillati</taxon>
        <taxon>Actinomycetota</taxon>
        <taxon>Actinomycetes</taxon>
        <taxon>Mycobacteriales</taxon>
        <taxon>Nocardiaceae</taxon>
        <taxon>Nocardia</taxon>
    </lineage>
</organism>
<protein>
    <submittedName>
        <fullName evidence="1">Probable phospholipid ABC transporter permease protein mlaE</fullName>
    </submittedName>
</protein>
<dbReference type="InterPro" id="IPR030802">
    <property type="entry name" value="Permease_MalE"/>
</dbReference>
<gene>
    <name evidence="1" type="primary">mlaE_12</name>
    <name evidence="1" type="ORF">NCTC10797_05532</name>
</gene>
<sequence>MSTSSYVPRGLGWAARYFRRGSRVLRGVESLGFVAVFVWQVLSSVPLTLRRYRQETMRAITDMTWGRGSVIVGGGTVPMMIVLGLVMGASVGVESFAILDMLGMGPVTGIVSAFASTRELAPIAAAIGFAAQAGCRMTAEIGSMRISEEIDAIEALGLRSVPFVVTTRVIAGAIAIVPTFLIALILSYLACRGLLTLVHSQSAGVYDHYFFQFVSGFDVIAAVIKVAIFGTVVILVHSYYGFFATGGPEGVGIASGRAVRASFVAIIAIDMVLSIALWGFNAAISFTG</sequence>
<dbReference type="GeneID" id="57067187"/>
<evidence type="ECO:0000313" key="2">
    <source>
        <dbReference type="Proteomes" id="UP000290439"/>
    </source>
</evidence>
<name>A0A2L2JKQ5_9NOCA</name>
<accession>A0A2L2JKQ5</accession>
<dbReference type="RefSeq" id="WP_104361595.1">
    <property type="nucleotide sequence ID" value="NZ_CP026746.1"/>
</dbReference>
<dbReference type="PANTHER" id="PTHR30188:SF13">
    <property type="entry name" value="CONSERVED HYPOTHETICAL INTEGRAL MEMBRANE PROTEIN YRBE3B"/>
    <property type="match status" value="1"/>
</dbReference>
<dbReference type="PANTHER" id="PTHR30188">
    <property type="entry name" value="ABC TRANSPORTER PERMEASE PROTEIN-RELATED"/>
    <property type="match status" value="1"/>
</dbReference>
<proteinExistence type="predicted"/>
<dbReference type="GO" id="GO:0005548">
    <property type="term" value="F:phospholipid transporter activity"/>
    <property type="evidence" value="ECO:0007669"/>
    <property type="project" value="TreeGrafter"/>
</dbReference>
<dbReference type="GO" id="GO:0043190">
    <property type="term" value="C:ATP-binding cassette (ABC) transporter complex"/>
    <property type="evidence" value="ECO:0007669"/>
    <property type="project" value="InterPro"/>
</dbReference>
<reference evidence="1 2" key="1">
    <citation type="submission" date="2019-02" db="EMBL/GenBank/DDBJ databases">
        <authorList>
            <consortium name="Pathogen Informatics"/>
        </authorList>
    </citation>
    <scope>NUCLEOTIDE SEQUENCE [LARGE SCALE GENOMIC DNA]</scope>
    <source>
        <strain evidence="1 2">3012STDY6756504</strain>
    </source>
</reference>
<dbReference type="Proteomes" id="UP000290439">
    <property type="component" value="Chromosome"/>
</dbReference>
<dbReference type="Pfam" id="PF02405">
    <property type="entry name" value="MlaE"/>
    <property type="match status" value="1"/>
</dbReference>
<evidence type="ECO:0000313" key="1">
    <source>
        <dbReference type="EMBL" id="VFB01708.1"/>
    </source>
</evidence>
<dbReference type="AlphaFoldDB" id="A0A2L2JKQ5"/>
<dbReference type="EMBL" id="LR215973">
    <property type="protein sequence ID" value="VFB01708.1"/>
    <property type="molecule type" value="Genomic_DNA"/>
</dbReference>